<name>A0A4S8JJB2_MUSBA</name>
<protein>
    <submittedName>
        <fullName evidence="2">Uncharacterized protein</fullName>
    </submittedName>
</protein>
<comment type="caution">
    <text evidence="2">The sequence shown here is derived from an EMBL/GenBank/DDBJ whole genome shotgun (WGS) entry which is preliminary data.</text>
</comment>
<organism evidence="2 3">
    <name type="scientific">Musa balbisiana</name>
    <name type="common">Banana</name>
    <dbReference type="NCBI Taxonomy" id="52838"/>
    <lineage>
        <taxon>Eukaryota</taxon>
        <taxon>Viridiplantae</taxon>
        <taxon>Streptophyta</taxon>
        <taxon>Embryophyta</taxon>
        <taxon>Tracheophyta</taxon>
        <taxon>Spermatophyta</taxon>
        <taxon>Magnoliopsida</taxon>
        <taxon>Liliopsida</taxon>
        <taxon>Zingiberales</taxon>
        <taxon>Musaceae</taxon>
        <taxon>Musa</taxon>
    </lineage>
</organism>
<gene>
    <name evidence="2" type="ORF">C4D60_Mb01t01500</name>
</gene>
<proteinExistence type="predicted"/>
<evidence type="ECO:0000313" key="3">
    <source>
        <dbReference type="Proteomes" id="UP000317650"/>
    </source>
</evidence>
<feature type="compositionally biased region" description="Polar residues" evidence="1">
    <location>
        <begin position="51"/>
        <end position="70"/>
    </location>
</feature>
<accession>A0A4S8JJB2</accession>
<feature type="region of interest" description="Disordered" evidence="1">
    <location>
        <begin position="48"/>
        <end position="70"/>
    </location>
</feature>
<evidence type="ECO:0000256" key="1">
    <source>
        <dbReference type="SAM" id="MobiDB-lite"/>
    </source>
</evidence>
<dbReference type="AlphaFoldDB" id="A0A4S8JJB2"/>
<keyword evidence="3" id="KW-1185">Reference proteome</keyword>
<dbReference type="EMBL" id="PYDT01000004">
    <property type="protein sequence ID" value="THU62091.1"/>
    <property type="molecule type" value="Genomic_DNA"/>
</dbReference>
<dbReference type="Proteomes" id="UP000317650">
    <property type="component" value="Chromosome 1"/>
</dbReference>
<reference evidence="2 3" key="1">
    <citation type="journal article" date="2019" name="Nat. Plants">
        <title>Genome sequencing of Musa balbisiana reveals subgenome evolution and function divergence in polyploid bananas.</title>
        <authorList>
            <person name="Yao X."/>
        </authorList>
    </citation>
    <scope>NUCLEOTIDE SEQUENCE [LARGE SCALE GENOMIC DNA]</scope>
    <source>
        <strain evidence="3">cv. DH-PKW</strain>
        <tissue evidence="2">Leaves</tissue>
    </source>
</reference>
<sequence length="70" mass="8164">MASGRWRAVCERRIRARADGENDRKWNSEFCRSNGGGSKSERFMSIRDRNMSSNENASSEVIQNSWFMEK</sequence>
<evidence type="ECO:0000313" key="2">
    <source>
        <dbReference type="EMBL" id="THU62091.1"/>
    </source>
</evidence>